<keyword evidence="7" id="KW-0812">Transmembrane</keyword>
<dbReference type="EMBL" id="JAKMXF010000119">
    <property type="protein sequence ID" value="KAI6657212.1"/>
    <property type="molecule type" value="Genomic_DNA"/>
</dbReference>
<keyword evidence="4" id="KW-0813">Transport</keyword>
<evidence type="ECO:0000256" key="6">
    <source>
        <dbReference type="ARBA" id="ARBA00022640"/>
    </source>
</evidence>
<dbReference type="PANTHER" id="PTHR10903:SF135">
    <property type="entry name" value="TRANSLOCASE OF CHLOROPLAST 120, CHLOROPLASTIC-RELATED"/>
    <property type="match status" value="1"/>
</dbReference>
<evidence type="ECO:0000259" key="18">
    <source>
        <dbReference type="Pfam" id="PF04548"/>
    </source>
</evidence>
<evidence type="ECO:0000256" key="13">
    <source>
        <dbReference type="ARBA" id="ARBA00022927"/>
    </source>
</evidence>
<protein>
    <recommendedName>
        <fullName evidence="18">AIG1-type G domain-containing protein</fullName>
    </recommendedName>
</protein>
<proteinExistence type="inferred from homology"/>
<dbReference type="GO" id="GO:0016020">
    <property type="term" value="C:membrane"/>
    <property type="evidence" value="ECO:0007669"/>
    <property type="project" value="UniProtKB-SubCell"/>
</dbReference>
<dbReference type="GO" id="GO:0046872">
    <property type="term" value="F:metal ion binding"/>
    <property type="evidence" value="ECO:0007669"/>
    <property type="project" value="UniProtKB-KW"/>
</dbReference>
<evidence type="ECO:0000256" key="4">
    <source>
        <dbReference type="ARBA" id="ARBA00022448"/>
    </source>
</evidence>
<evidence type="ECO:0000313" key="20">
    <source>
        <dbReference type="Proteomes" id="UP001165289"/>
    </source>
</evidence>
<keyword evidence="20" id="KW-1185">Reference proteome</keyword>
<dbReference type="PANTHER" id="PTHR10903">
    <property type="entry name" value="GTPASE, IMAP FAMILY MEMBER-RELATED"/>
    <property type="match status" value="1"/>
</dbReference>
<evidence type="ECO:0000256" key="11">
    <source>
        <dbReference type="ARBA" id="ARBA00022805"/>
    </source>
</evidence>
<keyword evidence="9" id="KW-0547">Nucleotide-binding</keyword>
<keyword evidence="6" id="KW-0934">Plastid</keyword>
<evidence type="ECO:0000256" key="16">
    <source>
        <dbReference type="ARBA" id="ARBA00023136"/>
    </source>
</evidence>
<evidence type="ECO:0000256" key="5">
    <source>
        <dbReference type="ARBA" id="ARBA00022528"/>
    </source>
</evidence>
<evidence type="ECO:0000256" key="9">
    <source>
        <dbReference type="ARBA" id="ARBA00022741"/>
    </source>
</evidence>
<evidence type="ECO:0000256" key="8">
    <source>
        <dbReference type="ARBA" id="ARBA00022723"/>
    </source>
</evidence>
<evidence type="ECO:0000256" key="7">
    <source>
        <dbReference type="ARBA" id="ARBA00022692"/>
    </source>
</evidence>
<dbReference type="GO" id="GO:0016787">
    <property type="term" value="F:hydrolase activity"/>
    <property type="evidence" value="ECO:0007669"/>
    <property type="project" value="UniProtKB-KW"/>
</dbReference>
<gene>
    <name evidence="19" type="ORF">LOD99_11188</name>
</gene>
<evidence type="ECO:0000313" key="19">
    <source>
        <dbReference type="EMBL" id="KAI6657212.1"/>
    </source>
</evidence>
<evidence type="ECO:0000256" key="1">
    <source>
        <dbReference type="ARBA" id="ARBA00001946"/>
    </source>
</evidence>
<keyword evidence="12" id="KW-0460">Magnesium</keyword>
<accession>A0AAV7K7H6</accession>
<keyword evidence="10" id="KW-0378">Hydrolase</keyword>
<keyword evidence="16" id="KW-0472">Membrane</keyword>
<evidence type="ECO:0000256" key="15">
    <source>
        <dbReference type="ARBA" id="ARBA00023134"/>
    </source>
</evidence>
<dbReference type="GO" id="GO:0015031">
    <property type="term" value="P:protein transport"/>
    <property type="evidence" value="ECO:0007669"/>
    <property type="project" value="UniProtKB-KW"/>
</dbReference>
<keyword evidence="8" id="KW-0479">Metal-binding</keyword>
<dbReference type="InterPro" id="IPR006703">
    <property type="entry name" value="G_AIG1"/>
</dbReference>
<evidence type="ECO:0000256" key="14">
    <source>
        <dbReference type="ARBA" id="ARBA00022989"/>
    </source>
</evidence>
<dbReference type="Pfam" id="PF04548">
    <property type="entry name" value="AIG1"/>
    <property type="match status" value="1"/>
</dbReference>
<dbReference type="Proteomes" id="UP001165289">
    <property type="component" value="Unassembled WGS sequence"/>
</dbReference>
<comment type="caution">
    <text evidence="19">The sequence shown here is derived from an EMBL/GenBank/DDBJ whole genome shotgun (WGS) entry which is preliminary data.</text>
</comment>
<keyword evidence="15" id="KW-0342">GTP-binding</keyword>
<sequence>MGTTQSIPANRSFILIGQLANGKSTLGNLILGGGVNTPFKIHAHLKRSCYTRGTQTSETMIKSSLIYGNKFPEEDIRIQVVDQPGLGDPRYSLERYSQFLITCLKESNAEISTTFIITIKISSVKLDNETVSALFDLSYLLGQFHYNFFSNAIIVFTHIDEIRLRDGNKNIDQIITDITENEQWIRLTEILQRVNNRYMCVNAMNREPGYREEILQKLFELSKPVFQ</sequence>
<evidence type="ECO:0000256" key="17">
    <source>
        <dbReference type="ARBA" id="ARBA00024013"/>
    </source>
</evidence>
<dbReference type="SUPFAM" id="SSF52540">
    <property type="entry name" value="P-loop containing nucleoside triphosphate hydrolases"/>
    <property type="match status" value="1"/>
</dbReference>
<evidence type="ECO:0000256" key="2">
    <source>
        <dbReference type="ARBA" id="ARBA00004167"/>
    </source>
</evidence>
<keyword evidence="13" id="KW-0653">Protein transport</keyword>
<organism evidence="19 20">
    <name type="scientific">Oopsacas minuta</name>
    <dbReference type="NCBI Taxonomy" id="111878"/>
    <lineage>
        <taxon>Eukaryota</taxon>
        <taxon>Metazoa</taxon>
        <taxon>Porifera</taxon>
        <taxon>Hexactinellida</taxon>
        <taxon>Hexasterophora</taxon>
        <taxon>Lyssacinosida</taxon>
        <taxon>Leucopsacidae</taxon>
        <taxon>Oopsacas</taxon>
    </lineage>
</organism>
<dbReference type="GO" id="GO:0005525">
    <property type="term" value="F:GTP binding"/>
    <property type="evidence" value="ECO:0007669"/>
    <property type="project" value="UniProtKB-KW"/>
</dbReference>
<comment type="subcellular location">
    <subcellularLocation>
        <location evidence="2">Membrane</location>
        <topology evidence="2">Single-pass membrane protein</topology>
    </subcellularLocation>
    <subcellularLocation>
        <location evidence="17">Plastid</location>
        <location evidence="17">Chloroplast outer membrane</location>
    </subcellularLocation>
</comment>
<evidence type="ECO:0000256" key="10">
    <source>
        <dbReference type="ARBA" id="ARBA00022801"/>
    </source>
</evidence>
<keyword evidence="5" id="KW-0150">Chloroplast</keyword>
<comment type="similarity">
    <text evidence="3">Belongs to the TRAFAC class TrmE-Era-EngA-EngB-Septin-like GTPase superfamily. AIG1/Toc34/Toc159-like paraseptin GTPase family. IAN subfamily.</text>
</comment>
<dbReference type="InterPro" id="IPR027417">
    <property type="entry name" value="P-loop_NTPase"/>
</dbReference>
<dbReference type="AlphaFoldDB" id="A0AAV7K7H6"/>
<reference evidence="19 20" key="1">
    <citation type="journal article" date="2023" name="BMC Biol.">
        <title>The compact genome of the sponge Oopsacas minuta (Hexactinellida) is lacking key metazoan core genes.</title>
        <authorList>
            <person name="Santini S."/>
            <person name="Schenkelaars Q."/>
            <person name="Jourda C."/>
            <person name="Duchesne M."/>
            <person name="Belahbib H."/>
            <person name="Rocher C."/>
            <person name="Selva M."/>
            <person name="Riesgo A."/>
            <person name="Vervoort M."/>
            <person name="Leys S.P."/>
            <person name="Kodjabachian L."/>
            <person name="Le Bivic A."/>
            <person name="Borchiellini C."/>
            <person name="Claverie J.M."/>
            <person name="Renard E."/>
        </authorList>
    </citation>
    <scope>NUCLEOTIDE SEQUENCE [LARGE SCALE GENOMIC DNA]</scope>
    <source>
        <strain evidence="19">SPO-2</strain>
    </source>
</reference>
<dbReference type="InterPro" id="IPR045058">
    <property type="entry name" value="GIMA/IAN/Toc"/>
</dbReference>
<evidence type="ECO:0000256" key="12">
    <source>
        <dbReference type="ARBA" id="ARBA00022842"/>
    </source>
</evidence>
<keyword evidence="14" id="KW-1133">Transmembrane helix</keyword>
<keyword evidence="11" id="KW-1002">Plastid outer membrane</keyword>
<dbReference type="Gene3D" id="3.40.50.300">
    <property type="entry name" value="P-loop containing nucleotide triphosphate hydrolases"/>
    <property type="match status" value="1"/>
</dbReference>
<name>A0AAV7K7H6_9METZ</name>
<comment type="cofactor">
    <cofactor evidence="1">
        <name>Mg(2+)</name>
        <dbReference type="ChEBI" id="CHEBI:18420"/>
    </cofactor>
</comment>
<feature type="domain" description="AIG1-type G" evidence="18">
    <location>
        <begin position="13"/>
        <end position="221"/>
    </location>
</feature>
<evidence type="ECO:0000256" key="3">
    <source>
        <dbReference type="ARBA" id="ARBA00008535"/>
    </source>
</evidence>